<feature type="domain" description="YqgF/RNase H-like" evidence="1">
    <location>
        <begin position="1"/>
        <end position="82"/>
    </location>
</feature>
<comment type="caution">
    <text evidence="2">The sequence shown here is derived from an EMBL/GenBank/DDBJ whole genome shotgun (WGS) entry which is preliminary data.</text>
</comment>
<evidence type="ECO:0000313" key="3">
    <source>
        <dbReference type="Proteomes" id="UP000179242"/>
    </source>
</evidence>
<dbReference type="Gene3D" id="3.30.420.140">
    <property type="entry name" value="YqgF/RNase H-like domain"/>
    <property type="match status" value="1"/>
</dbReference>
<dbReference type="Proteomes" id="UP000179242">
    <property type="component" value="Unassembled WGS sequence"/>
</dbReference>
<evidence type="ECO:0000313" key="2">
    <source>
        <dbReference type="EMBL" id="OGC40157.1"/>
    </source>
</evidence>
<dbReference type="EMBL" id="MEUJ01000004">
    <property type="protein sequence ID" value="OGC40157.1"/>
    <property type="molecule type" value="Genomic_DNA"/>
</dbReference>
<dbReference type="InterPro" id="IPR012337">
    <property type="entry name" value="RNaseH-like_sf"/>
</dbReference>
<dbReference type="SMART" id="SM00732">
    <property type="entry name" value="YqgFc"/>
    <property type="match status" value="1"/>
</dbReference>
<reference evidence="2 3" key="1">
    <citation type="journal article" date="2016" name="Nat. Commun.">
        <title>Thousands of microbial genomes shed light on interconnected biogeochemical processes in an aquifer system.</title>
        <authorList>
            <person name="Anantharaman K."/>
            <person name="Brown C.T."/>
            <person name="Hug L.A."/>
            <person name="Sharon I."/>
            <person name="Castelle C.J."/>
            <person name="Probst A.J."/>
            <person name="Thomas B.C."/>
            <person name="Singh A."/>
            <person name="Wilkins M.J."/>
            <person name="Karaoz U."/>
            <person name="Brodie E.L."/>
            <person name="Williams K.H."/>
            <person name="Hubbard S.S."/>
            <person name="Banfield J.F."/>
        </authorList>
    </citation>
    <scope>NUCLEOTIDE SEQUENCE [LARGE SCALE GENOMIC DNA]</scope>
</reference>
<dbReference type="GO" id="GO:0006139">
    <property type="term" value="P:nucleobase-containing compound metabolic process"/>
    <property type="evidence" value="ECO:0007669"/>
    <property type="project" value="InterPro"/>
</dbReference>
<dbReference type="InterPro" id="IPR037027">
    <property type="entry name" value="YqgF/RNaseH-like_dom_sf"/>
</dbReference>
<sequence>MILAIDPGLSKCGLAVLDSDKVYLREIVEIKNIAERVSSILASFKISEVVVGDSTGSDAVIKALKVSVPIKKVPEKFTTLEARKLYWKENPPQGLFRFIPTSFLFPPRPVDDYAAVVVGKRYLANISA</sequence>
<accession>A0A1F4U5K6</accession>
<dbReference type="InterPro" id="IPR006641">
    <property type="entry name" value="YqgF/RNaseH-like_dom"/>
</dbReference>
<gene>
    <name evidence="2" type="ORF">A2438_02595</name>
</gene>
<organism evidence="2 3">
    <name type="scientific">candidate division WOR-1 bacterium RIFOXYC2_FULL_46_14</name>
    <dbReference type="NCBI Taxonomy" id="1802587"/>
    <lineage>
        <taxon>Bacteria</taxon>
        <taxon>Bacillati</taxon>
        <taxon>Saganbacteria</taxon>
    </lineage>
</organism>
<dbReference type="SUPFAM" id="SSF53098">
    <property type="entry name" value="Ribonuclease H-like"/>
    <property type="match status" value="1"/>
</dbReference>
<protein>
    <recommendedName>
        <fullName evidence="1">YqgF/RNase H-like domain-containing protein</fullName>
    </recommendedName>
</protein>
<name>A0A1F4U5K6_UNCSA</name>
<evidence type="ECO:0000259" key="1">
    <source>
        <dbReference type="SMART" id="SM00732"/>
    </source>
</evidence>
<dbReference type="AlphaFoldDB" id="A0A1F4U5K6"/>
<proteinExistence type="predicted"/>